<protein>
    <submittedName>
        <fullName evidence="1">Uncharacterized protein</fullName>
    </submittedName>
</protein>
<dbReference type="AlphaFoldDB" id="C9Z8Z7"/>
<sequence length="229" mass="25757">MSIPERTGRARAGRGCRWCGQKAETVKYEVRDSGTPGSEVMCLTCGKHQYRWGWEKRFWAEETRRELARWVLVTAWLAGQIIRLAAPPEPMSPAQAAWIREHVWTGFRLRNHNHIPSTTFACACQGAPSCECQRDQHAGCRHDGHPVNETVIHTSRGRAARFPEPYEHRAPAGGNGRRIAYGTNNDVAWVWLAGRPCREICTCVCHRPHSSVPAAPVRTEQLDLFAGLP</sequence>
<proteinExistence type="predicted"/>
<dbReference type="GeneID" id="24308988"/>
<gene>
    <name evidence="1" type="ordered locus">SCAB_60671</name>
</gene>
<reference evidence="1 2" key="1">
    <citation type="journal article" date="2010" name="Mol. Plant Microbe Interact.">
        <title>Streptomyces scabies 87-22 contains a coronafacic acid-like biosynthetic cluster that contributes to plant-microbe interactions.</title>
        <authorList>
            <person name="Bignell D.R."/>
            <person name="Seipke R.F."/>
            <person name="Huguet-Tapia J.C."/>
            <person name="Chambers A.H."/>
            <person name="Parry R.J."/>
            <person name="Loria R."/>
        </authorList>
    </citation>
    <scope>NUCLEOTIDE SEQUENCE [LARGE SCALE GENOMIC DNA]</scope>
    <source>
        <strain evidence="1 2">87.22</strain>
    </source>
</reference>
<keyword evidence="2" id="KW-1185">Reference proteome</keyword>
<dbReference type="eggNOG" id="ENOG503234F">
    <property type="taxonomic scope" value="Bacteria"/>
</dbReference>
<organism evidence="1 2">
    <name type="scientific">Streptomyces scabiei (strain 87.22)</name>
    <dbReference type="NCBI Taxonomy" id="680198"/>
    <lineage>
        <taxon>Bacteria</taxon>
        <taxon>Bacillati</taxon>
        <taxon>Actinomycetota</taxon>
        <taxon>Actinomycetes</taxon>
        <taxon>Kitasatosporales</taxon>
        <taxon>Streptomycetaceae</taxon>
        <taxon>Streptomyces</taxon>
    </lineage>
</organism>
<dbReference type="EMBL" id="FN554889">
    <property type="protein sequence ID" value="CBG73086.1"/>
    <property type="molecule type" value="Genomic_DNA"/>
</dbReference>
<name>C9Z8Z7_STRSW</name>
<dbReference type="KEGG" id="scb:SCAB_60671"/>
<dbReference type="HOGENOM" id="CLU_1209269_0_0_11"/>
<evidence type="ECO:0000313" key="2">
    <source>
        <dbReference type="Proteomes" id="UP000001444"/>
    </source>
</evidence>
<dbReference type="Proteomes" id="UP000001444">
    <property type="component" value="Chromosome"/>
</dbReference>
<accession>C9Z8Z7</accession>
<dbReference type="RefSeq" id="WP_013003647.1">
    <property type="nucleotide sequence ID" value="NC_013929.1"/>
</dbReference>
<evidence type="ECO:0000313" key="1">
    <source>
        <dbReference type="EMBL" id="CBG73086.1"/>
    </source>
</evidence>
<dbReference type="STRING" id="680198.SCAB_60671"/>